<dbReference type="Gramene" id="OMO72779">
    <property type="protein sequence ID" value="OMO72779"/>
    <property type="gene ID" value="CCACVL1_17601"/>
</dbReference>
<proteinExistence type="predicted"/>
<evidence type="ECO:0000313" key="2">
    <source>
        <dbReference type="Proteomes" id="UP000188268"/>
    </source>
</evidence>
<dbReference type="EMBL" id="AWWV01011357">
    <property type="protein sequence ID" value="OMO72779.1"/>
    <property type="molecule type" value="Genomic_DNA"/>
</dbReference>
<keyword evidence="2" id="KW-1185">Reference proteome</keyword>
<comment type="caution">
    <text evidence="1">The sequence shown here is derived from an EMBL/GenBank/DDBJ whole genome shotgun (WGS) entry which is preliminary data.</text>
</comment>
<dbReference type="Proteomes" id="UP000188268">
    <property type="component" value="Unassembled WGS sequence"/>
</dbReference>
<sequence>VLNTLAPPLLAADKKVNVALMPLWPC</sequence>
<feature type="non-terminal residue" evidence="1">
    <location>
        <position position="1"/>
    </location>
</feature>
<dbReference type="AlphaFoldDB" id="A0A1R3HQV6"/>
<accession>A0A1R3HQV6</accession>
<reference evidence="1 2" key="1">
    <citation type="submission" date="2013-09" db="EMBL/GenBank/DDBJ databases">
        <title>Corchorus capsularis genome sequencing.</title>
        <authorList>
            <person name="Alam M."/>
            <person name="Haque M.S."/>
            <person name="Islam M.S."/>
            <person name="Emdad E.M."/>
            <person name="Islam M.M."/>
            <person name="Ahmed B."/>
            <person name="Halim A."/>
            <person name="Hossen Q.M.M."/>
            <person name="Hossain M.Z."/>
            <person name="Ahmed R."/>
            <person name="Khan M.M."/>
            <person name="Islam R."/>
            <person name="Rashid M.M."/>
            <person name="Khan S.A."/>
            <person name="Rahman M.S."/>
            <person name="Alam M."/>
        </authorList>
    </citation>
    <scope>NUCLEOTIDE SEQUENCE [LARGE SCALE GENOMIC DNA]</scope>
    <source>
        <strain evidence="2">cv. CVL-1</strain>
        <tissue evidence="1">Whole seedling</tissue>
    </source>
</reference>
<organism evidence="1 2">
    <name type="scientific">Corchorus capsularis</name>
    <name type="common">Jute</name>
    <dbReference type="NCBI Taxonomy" id="210143"/>
    <lineage>
        <taxon>Eukaryota</taxon>
        <taxon>Viridiplantae</taxon>
        <taxon>Streptophyta</taxon>
        <taxon>Embryophyta</taxon>
        <taxon>Tracheophyta</taxon>
        <taxon>Spermatophyta</taxon>
        <taxon>Magnoliopsida</taxon>
        <taxon>eudicotyledons</taxon>
        <taxon>Gunneridae</taxon>
        <taxon>Pentapetalae</taxon>
        <taxon>rosids</taxon>
        <taxon>malvids</taxon>
        <taxon>Malvales</taxon>
        <taxon>Malvaceae</taxon>
        <taxon>Grewioideae</taxon>
        <taxon>Apeibeae</taxon>
        <taxon>Corchorus</taxon>
    </lineage>
</organism>
<gene>
    <name evidence="1" type="ORF">CCACVL1_17601</name>
</gene>
<evidence type="ECO:0000313" key="1">
    <source>
        <dbReference type="EMBL" id="OMO72779.1"/>
    </source>
</evidence>
<protein>
    <submittedName>
        <fullName evidence="1">Uncharacterized protein</fullName>
    </submittedName>
</protein>
<name>A0A1R3HQV6_COCAP</name>